<dbReference type="InterPro" id="IPR042104">
    <property type="entry name" value="PKS_dehydratase_sf"/>
</dbReference>
<accession>A0ABN7NG16</accession>
<name>A0ABN7NG16_TIMPD</name>
<keyword evidence="2" id="KW-1185">Reference proteome</keyword>
<reference evidence="1" key="1">
    <citation type="submission" date="2021-03" db="EMBL/GenBank/DDBJ databases">
        <authorList>
            <person name="Tran Van P."/>
        </authorList>
    </citation>
    <scope>NUCLEOTIDE SEQUENCE</scope>
</reference>
<gene>
    <name evidence="1" type="ORF">TPAB3V08_LOCUS426</name>
</gene>
<proteinExistence type="predicted"/>
<dbReference type="Gene3D" id="3.10.129.110">
    <property type="entry name" value="Polyketide synthase dehydratase"/>
    <property type="match status" value="1"/>
</dbReference>
<protein>
    <submittedName>
        <fullName evidence="1">Uncharacterized protein</fullName>
    </submittedName>
</protein>
<organism evidence="1 2">
    <name type="scientific">Timema podura</name>
    <name type="common">Walking stick</name>
    <dbReference type="NCBI Taxonomy" id="61482"/>
    <lineage>
        <taxon>Eukaryota</taxon>
        <taxon>Metazoa</taxon>
        <taxon>Ecdysozoa</taxon>
        <taxon>Arthropoda</taxon>
        <taxon>Hexapoda</taxon>
        <taxon>Insecta</taxon>
        <taxon>Pterygota</taxon>
        <taxon>Neoptera</taxon>
        <taxon>Polyneoptera</taxon>
        <taxon>Phasmatodea</taxon>
        <taxon>Timematodea</taxon>
        <taxon>Timematoidea</taxon>
        <taxon>Timematidae</taxon>
        <taxon>Timema</taxon>
    </lineage>
</organism>
<evidence type="ECO:0000313" key="2">
    <source>
        <dbReference type="Proteomes" id="UP001153148"/>
    </source>
</evidence>
<comment type="caution">
    <text evidence="1">The sequence shown here is derived from an EMBL/GenBank/DDBJ whole genome shotgun (WGS) entry which is preliminary data.</text>
</comment>
<dbReference type="EMBL" id="CAJPIN010000337">
    <property type="protein sequence ID" value="CAG2053369.1"/>
    <property type="molecule type" value="Genomic_DNA"/>
</dbReference>
<dbReference type="Proteomes" id="UP001153148">
    <property type="component" value="Unassembled WGS sequence"/>
</dbReference>
<sequence>MLLIQTTPSNWLDYQGSALRFVPVTSPFSGIETPRLIEKRVESSGDLSLCTFLQKDSGIFEIVLDGETLILSGRILLPENKEEEFNKTDTVSSENAFNLTASEVYNEMENRGYQYKDHFRGILNAQASEQGGKQFFLTMTGQPAGLDLYSVNRLFPALSDPHRGNGSSVSLGEYYLSLFL</sequence>
<evidence type="ECO:0000313" key="1">
    <source>
        <dbReference type="EMBL" id="CAG2053369.1"/>
    </source>
</evidence>